<keyword evidence="1 2" id="KW-0694">RNA-binding</keyword>
<dbReference type="PROSITE" id="PS50890">
    <property type="entry name" value="PUA"/>
    <property type="match status" value="1"/>
</dbReference>
<dbReference type="InterPro" id="IPR015947">
    <property type="entry name" value="PUA-like_sf"/>
</dbReference>
<evidence type="ECO:0000256" key="2">
    <source>
        <dbReference type="PIRNR" id="PIRNR017190"/>
    </source>
</evidence>
<protein>
    <recommendedName>
        <fullName evidence="2">60S ribosome subunit biogenesis protein NIP7 homolog</fullName>
    </recommendedName>
</protein>
<name>J7GAD6_9CRYP</name>
<accession>J7GAD6</accession>
<dbReference type="EMBL" id="CP003681">
    <property type="protein sequence ID" value="AFP65440.1"/>
    <property type="molecule type" value="Genomic_DNA"/>
</dbReference>
<dbReference type="Pfam" id="PF17833">
    <property type="entry name" value="pre-PUA_NIP7"/>
    <property type="match status" value="1"/>
</dbReference>
<dbReference type="InterPro" id="IPR005155">
    <property type="entry name" value="UPF0113_PUA"/>
</dbReference>
<feature type="domain" description="UPF0113" evidence="3">
    <location>
        <begin position="100"/>
        <end position="176"/>
    </location>
</feature>
<dbReference type="Proteomes" id="UP000243348">
    <property type="component" value="Nucleomorph 2"/>
</dbReference>
<dbReference type="InterPro" id="IPR040598">
    <property type="entry name" value="NIP7_N"/>
</dbReference>
<reference evidence="5 6" key="1">
    <citation type="journal article" date="2012" name="Genome Biol. Evol.">
        <title>Nucleomorph genome sequence of the cryptophyte alga Chroomonas mesostigmatica CCMP1168 reveals lineage-specific gene loss and genome complexity.</title>
        <authorList>
            <person name="Moore C.E."/>
            <person name="Curtis B."/>
            <person name="Mills T."/>
            <person name="Tanifuji G."/>
            <person name="Archibald J.M."/>
        </authorList>
    </citation>
    <scope>NUCLEOTIDE SEQUENCE [LARGE SCALE GENOMIC DNA]</scope>
    <source>
        <strain evidence="5 6">CCMP1168</strain>
    </source>
</reference>
<keyword evidence="2" id="KW-0690">Ribosome biogenesis</keyword>
<dbReference type="AlphaFoldDB" id="J7GAD6"/>
<dbReference type="SUPFAM" id="SSF88802">
    <property type="entry name" value="Pre-PUA domain"/>
    <property type="match status" value="1"/>
</dbReference>
<dbReference type="Gene3D" id="2.30.130.10">
    <property type="entry name" value="PUA domain"/>
    <property type="match status" value="1"/>
</dbReference>
<gene>
    <name evidence="5" type="primary">nip7</name>
    <name evidence="5" type="ORF">CMESO_268</name>
</gene>
<dbReference type="InterPro" id="IPR016686">
    <property type="entry name" value="Ribosomal_synth_fac_NIP7"/>
</dbReference>
<dbReference type="InterPro" id="IPR055359">
    <property type="entry name" value="Nip7_N_euk"/>
</dbReference>
<dbReference type="InterPro" id="IPR036974">
    <property type="entry name" value="PUA_sf"/>
</dbReference>
<comment type="similarity">
    <text evidence="2">Belongs to the NIP7 family.</text>
</comment>
<dbReference type="CDD" id="cd21146">
    <property type="entry name" value="Nip7_N_euk"/>
    <property type="match status" value="1"/>
</dbReference>
<feature type="domain" description="60S ribosome subunit biogenesis protein NIP7 pre-PUA" evidence="4">
    <location>
        <begin position="1"/>
        <end position="82"/>
    </location>
</feature>
<dbReference type="GO" id="GO:0042255">
    <property type="term" value="P:ribosome assembly"/>
    <property type="evidence" value="ECO:0007669"/>
    <property type="project" value="InterPro"/>
</dbReference>
<comment type="subunit">
    <text evidence="2">Interacts with pre-ribosome complex.</text>
</comment>
<dbReference type="SUPFAM" id="SSF88697">
    <property type="entry name" value="PUA domain-like"/>
    <property type="match status" value="1"/>
</dbReference>
<evidence type="ECO:0000313" key="6">
    <source>
        <dbReference type="Proteomes" id="UP000243348"/>
    </source>
</evidence>
<evidence type="ECO:0000259" key="3">
    <source>
        <dbReference type="Pfam" id="PF03657"/>
    </source>
</evidence>
<comment type="function">
    <text evidence="2">Required for proper 27S pre-rRNA processing and 60S ribosome subunit assembly.</text>
</comment>
<proteinExistence type="inferred from homology"/>
<dbReference type="GO" id="GO:0005634">
    <property type="term" value="C:nucleus"/>
    <property type="evidence" value="ECO:0007669"/>
    <property type="project" value="InterPro"/>
</dbReference>
<evidence type="ECO:0000313" key="5">
    <source>
        <dbReference type="EMBL" id="AFP65440.1"/>
    </source>
</evidence>
<evidence type="ECO:0000256" key="1">
    <source>
        <dbReference type="ARBA" id="ARBA00022884"/>
    </source>
</evidence>
<sequence>MRELKIEEARLLLSKFVKFQGDSIRVFIKNFFFDSSVFRLQKNRIFFCSFILAVRALNFFKKKIGSIGTCIGRFTHSKKFQFLVPSLSLVIKNEKYLFAVTNSNGEKNFINGKHLKKDDVLRISKNLFRYDGIVVIGKNKFPIGFGEILKSTKIISTTKKKHLIITNHADIGKYTRLV</sequence>
<keyword evidence="5" id="KW-0542">Nucleomorph</keyword>
<dbReference type="Pfam" id="PF03657">
    <property type="entry name" value="UPF0113"/>
    <property type="match status" value="1"/>
</dbReference>
<organism evidence="5 6">
    <name type="scientific">Chroomonas mesostigmatica CCMP1168</name>
    <dbReference type="NCBI Taxonomy" id="1195612"/>
    <lineage>
        <taxon>Eukaryota</taxon>
        <taxon>Cryptophyceae</taxon>
        <taxon>Pyrenomonadales</taxon>
        <taxon>Chroomonadaceae</taxon>
        <taxon>Chroomonas</taxon>
    </lineage>
</organism>
<dbReference type="CDD" id="cd21151">
    <property type="entry name" value="PUA_Nip7-like"/>
    <property type="match status" value="1"/>
</dbReference>
<dbReference type="PIRSF" id="PIRSF017190">
    <property type="entry name" value="Rbsml_synth_fac_NIP7"/>
    <property type="match status" value="1"/>
</dbReference>
<dbReference type="GO" id="GO:0003723">
    <property type="term" value="F:RNA binding"/>
    <property type="evidence" value="ECO:0007669"/>
    <property type="project" value="UniProtKB-KW"/>
</dbReference>
<geneLocation type="nucleomorph" evidence="5"/>
<dbReference type="Gene3D" id="3.10.450.220">
    <property type="match status" value="1"/>
</dbReference>
<evidence type="ECO:0000259" key="4">
    <source>
        <dbReference type="Pfam" id="PF17833"/>
    </source>
</evidence>
<keyword evidence="2" id="KW-0539">Nucleus</keyword>